<evidence type="ECO:0000313" key="3">
    <source>
        <dbReference type="EMBL" id="GAA5502152.1"/>
    </source>
</evidence>
<keyword evidence="2" id="KW-0472">Membrane</keyword>
<dbReference type="RefSeq" id="WP_353542123.1">
    <property type="nucleotide sequence ID" value="NZ_BAABRN010000018.1"/>
</dbReference>
<keyword evidence="2" id="KW-0812">Transmembrane</keyword>
<feature type="transmembrane region" description="Helical" evidence="2">
    <location>
        <begin position="6"/>
        <end position="25"/>
    </location>
</feature>
<keyword evidence="4" id="KW-1185">Reference proteome</keyword>
<organism evidence="3 4">
    <name type="scientific">Deinococcus xinjiangensis</name>
    <dbReference type="NCBI Taxonomy" id="457454"/>
    <lineage>
        <taxon>Bacteria</taxon>
        <taxon>Thermotogati</taxon>
        <taxon>Deinococcota</taxon>
        <taxon>Deinococci</taxon>
        <taxon>Deinococcales</taxon>
        <taxon>Deinococcaceae</taxon>
        <taxon>Deinococcus</taxon>
    </lineage>
</organism>
<dbReference type="EMBL" id="BAABRN010000018">
    <property type="protein sequence ID" value="GAA5502152.1"/>
    <property type="molecule type" value="Genomic_DNA"/>
</dbReference>
<reference evidence="3 4" key="1">
    <citation type="submission" date="2024-02" db="EMBL/GenBank/DDBJ databases">
        <title>Deinococcus xinjiangensis NBRC 107630.</title>
        <authorList>
            <person name="Ichikawa N."/>
            <person name="Katano-Makiyama Y."/>
            <person name="Hidaka K."/>
        </authorList>
    </citation>
    <scope>NUCLEOTIDE SEQUENCE [LARGE SCALE GENOMIC DNA]</scope>
    <source>
        <strain evidence="3 4">NBRC 107630</strain>
    </source>
</reference>
<feature type="region of interest" description="Disordered" evidence="1">
    <location>
        <begin position="98"/>
        <end position="134"/>
    </location>
</feature>
<feature type="compositionally biased region" description="Low complexity" evidence="1">
    <location>
        <begin position="98"/>
        <end position="119"/>
    </location>
</feature>
<sequence length="238" mass="25310">MPDLAQIAPLIVPILIGLIVLRLGLELLMVGTRRGKSQLEATQRAWGHYTTAMFFAAFILPFFKTFLAVPIQTGPLWALFVGGLIASAVHTGWLSAWQPKSGGPQPKPQPKAAVPAGAARSTQAVPKPPLQGEPVIQADTPPALLAQSPSSSLSIDRVMGKLPLPPVSKGRAAPLPLEQAEGWYARQDARLGRVLRGQELAAARIRLSTLKSMLLLGQIGTSEADGDVNMVLRQTGRG</sequence>
<evidence type="ECO:0000313" key="4">
    <source>
        <dbReference type="Proteomes" id="UP001458946"/>
    </source>
</evidence>
<evidence type="ECO:0000256" key="1">
    <source>
        <dbReference type="SAM" id="MobiDB-lite"/>
    </source>
</evidence>
<protein>
    <submittedName>
        <fullName evidence="3">Uncharacterized protein</fullName>
    </submittedName>
</protein>
<dbReference type="Proteomes" id="UP001458946">
    <property type="component" value="Unassembled WGS sequence"/>
</dbReference>
<feature type="transmembrane region" description="Helical" evidence="2">
    <location>
        <begin position="46"/>
        <end position="63"/>
    </location>
</feature>
<name>A0ABP9VA57_9DEIO</name>
<feature type="transmembrane region" description="Helical" evidence="2">
    <location>
        <begin position="75"/>
        <end position="97"/>
    </location>
</feature>
<proteinExistence type="predicted"/>
<gene>
    <name evidence="3" type="ORF">Dxin01_01891</name>
</gene>
<accession>A0ABP9VA57</accession>
<keyword evidence="2" id="KW-1133">Transmembrane helix</keyword>
<evidence type="ECO:0000256" key="2">
    <source>
        <dbReference type="SAM" id="Phobius"/>
    </source>
</evidence>
<comment type="caution">
    <text evidence="3">The sequence shown here is derived from an EMBL/GenBank/DDBJ whole genome shotgun (WGS) entry which is preliminary data.</text>
</comment>